<evidence type="ECO:0000259" key="1">
    <source>
        <dbReference type="PROSITE" id="PS50089"/>
    </source>
</evidence>
<evidence type="ECO:0000313" key="2">
    <source>
        <dbReference type="EMBL" id="QHU30417.1"/>
    </source>
</evidence>
<organism evidence="2">
    <name type="scientific">viral metagenome</name>
    <dbReference type="NCBI Taxonomy" id="1070528"/>
    <lineage>
        <taxon>unclassified sequences</taxon>
        <taxon>metagenomes</taxon>
        <taxon>organismal metagenomes</taxon>
    </lineage>
</organism>
<dbReference type="SUPFAM" id="SSF57850">
    <property type="entry name" value="RING/U-box"/>
    <property type="match status" value="1"/>
</dbReference>
<dbReference type="InterPro" id="IPR013083">
    <property type="entry name" value="Znf_RING/FYVE/PHD"/>
</dbReference>
<protein>
    <recommendedName>
        <fullName evidence="1">RING-type domain-containing protein</fullName>
    </recommendedName>
</protein>
<proteinExistence type="predicted"/>
<dbReference type="EMBL" id="MN740507">
    <property type="protein sequence ID" value="QHU30417.1"/>
    <property type="molecule type" value="Genomic_DNA"/>
</dbReference>
<reference evidence="2" key="1">
    <citation type="journal article" date="2020" name="Nature">
        <title>Giant virus diversity and host interactions through global metagenomics.</title>
        <authorList>
            <person name="Schulz F."/>
            <person name="Roux S."/>
            <person name="Paez-Espino D."/>
            <person name="Jungbluth S."/>
            <person name="Walsh D.A."/>
            <person name="Denef V.J."/>
            <person name="McMahon K.D."/>
            <person name="Konstantinidis K.T."/>
            <person name="Eloe-Fadrosh E.A."/>
            <person name="Kyrpides N.C."/>
            <person name="Woyke T."/>
        </authorList>
    </citation>
    <scope>NUCLEOTIDE SEQUENCE</scope>
    <source>
        <strain evidence="2">GVMAG-M-3300027833-11</strain>
    </source>
</reference>
<dbReference type="Pfam" id="PF13639">
    <property type="entry name" value="zf-RING_2"/>
    <property type="match status" value="1"/>
</dbReference>
<dbReference type="AlphaFoldDB" id="A0A6C0LIT4"/>
<feature type="domain" description="RING-type" evidence="1">
    <location>
        <begin position="3"/>
        <end position="42"/>
    </location>
</feature>
<sequence>MECPICQEKIGVAKVTLECGHSHCVDCFSKWCRKSSNCTLCRAEFTDQKPQESKTTVMCGEVLNSLLNTHSSARSVAAKDGYAKVAPLAKWWSQTNEDKAKAELDRLFESHARTIAYAINAWHEN</sequence>
<name>A0A6C0LIT4_9ZZZZ</name>
<dbReference type="InterPro" id="IPR001841">
    <property type="entry name" value="Znf_RING"/>
</dbReference>
<dbReference type="PROSITE" id="PS50089">
    <property type="entry name" value="ZF_RING_2"/>
    <property type="match status" value="1"/>
</dbReference>
<accession>A0A6C0LIT4</accession>
<dbReference type="Gene3D" id="3.30.40.10">
    <property type="entry name" value="Zinc/RING finger domain, C3HC4 (zinc finger)"/>
    <property type="match status" value="1"/>
</dbReference>